<evidence type="ECO:0000313" key="1">
    <source>
        <dbReference type="EMBL" id="KXU91370.1"/>
    </source>
</evidence>
<organism evidence="1 2">
    <name type="scientific">Paraburkholderia monticola</name>
    <dbReference type="NCBI Taxonomy" id="1399968"/>
    <lineage>
        <taxon>Bacteria</taxon>
        <taxon>Pseudomonadati</taxon>
        <taxon>Pseudomonadota</taxon>
        <taxon>Betaproteobacteria</taxon>
        <taxon>Burkholderiales</taxon>
        <taxon>Burkholderiaceae</taxon>
        <taxon>Paraburkholderia</taxon>
    </lineage>
</organism>
<protein>
    <submittedName>
        <fullName evidence="1">Uncharacterized protein</fullName>
    </submittedName>
</protein>
<dbReference type="EMBL" id="LRBG01000001">
    <property type="protein sequence ID" value="KXU91370.1"/>
    <property type="molecule type" value="Genomic_DNA"/>
</dbReference>
<accession>A0A149Q206</accession>
<dbReference type="AlphaFoldDB" id="A0A149Q206"/>
<dbReference type="RefSeq" id="WP_062123783.1">
    <property type="nucleotide sequence ID" value="NZ_LRBG01000001.1"/>
</dbReference>
<gene>
    <name evidence="1" type="ORF">CI15_02025</name>
</gene>
<proteinExistence type="predicted"/>
<sequence>MENEKTLDGFHDSYLIGIDVDHLTNSITLKLRLGGTVTSLIFLGATRFLLTEMLIQNIVYDIRELIPGSDAHQNAKALLDKTYWKVKKPGSRIVTITASLGAELFIEFESVQKLVH</sequence>
<reference evidence="1 2" key="1">
    <citation type="journal article" date="2015" name="Int. J. Syst. Evol. Microbiol.">
        <title>Burkholderia monticola sp. nov., isolated from mountain soil.</title>
        <authorList>
            <person name="Baek I."/>
            <person name="Seo B."/>
            <person name="Lee I."/>
            <person name="Yi H."/>
            <person name="Chun J."/>
        </authorList>
    </citation>
    <scope>NUCLEOTIDE SEQUENCE [LARGE SCALE GENOMIC DNA]</scope>
    <source>
        <strain evidence="1 2">JC2948</strain>
    </source>
</reference>
<dbReference type="Proteomes" id="UP000075613">
    <property type="component" value="Unassembled WGS sequence"/>
</dbReference>
<name>A0A149Q206_9BURK</name>
<evidence type="ECO:0000313" key="2">
    <source>
        <dbReference type="Proteomes" id="UP000075613"/>
    </source>
</evidence>
<comment type="caution">
    <text evidence="1">The sequence shown here is derived from an EMBL/GenBank/DDBJ whole genome shotgun (WGS) entry which is preliminary data.</text>
</comment>
<dbReference type="OrthoDB" id="9104104at2"/>
<keyword evidence="2" id="KW-1185">Reference proteome</keyword>